<evidence type="ECO:0000313" key="1">
    <source>
        <dbReference type="EMBL" id="QRP70600.1"/>
    </source>
</evidence>
<dbReference type="InterPro" id="IPR035169">
    <property type="entry name" value="DUF5318"/>
</dbReference>
<dbReference type="RefSeq" id="WP_005391644.1">
    <property type="nucleotide sequence ID" value="NZ_CP069485.1"/>
</dbReference>
<gene>
    <name evidence="1" type="ORF">I6J21_12865</name>
</gene>
<organism evidence="1 2">
    <name type="scientific">Corynebacterium glucuronolyticum</name>
    <dbReference type="NCBI Taxonomy" id="39791"/>
    <lineage>
        <taxon>Bacteria</taxon>
        <taxon>Bacillati</taxon>
        <taxon>Actinomycetota</taxon>
        <taxon>Actinomycetes</taxon>
        <taxon>Mycobacteriales</taxon>
        <taxon>Corynebacteriaceae</taxon>
        <taxon>Corynebacterium</taxon>
    </lineage>
</organism>
<reference evidence="1" key="1">
    <citation type="submission" date="2021-02" db="EMBL/GenBank/DDBJ databases">
        <title>FDA dAtabase for Regulatory Grade micrObial Sequences (FDA-ARGOS): Supporting development and validation of Infectious Disease Dx tests.</title>
        <authorList>
            <person name="Sproer C."/>
            <person name="Gronow S."/>
            <person name="Severitt S."/>
            <person name="Schroder I."/>
            <person name="Tallon L."/>
            <person name="Sadzewicz L."/>
            <person name="Zhao X."/>
            <person name="Boylan J."/>
            <person name="Ott S."/>
            <person name="Bowen H."/>
            <person name="Vavikolanu K."/>
            <person name="Mehta A."/>
            <person name="Aluvathingal J."/>
            <person name="Nadendla S."/>
            <person name="Lowell S."/>
            <person name="Myers T."/>
            <person name="Yan Y."/>
            <person name="Sichtig H."/>
        </authorList>
    </citation>
    <scope>NUCLEOTIDE SEQUENCE</scope>
    <source>
        <strain evidence="1">FDAARGOS_1191</strain>
    </source>
</reference>
<dbReference type="AlphaFoldDB" id="A0AAX1L877"/>
<dbReference type="EMBL" id="CP069534">
    <property type="protein sequence ID" value="QRP70600.1"/>
    <property type="molecule type" value="Genomic_DNA"/>
</dbReference>
<dbReference type="Pfam" id="PF17249">
    <property type="entry name" value="DUF5318"/>
    <property type="match status" value="1"/>
</dbReference>
<name>A0AAX1L877_9CORY</name>
<accession>A0AAX1L877</accession>
<dbReference type="Proteomes" id="UP000617681">
    <property type="component" value="Chromosome"/>
</dbReference>
<evidence type="ECO:0000313" key="2">
    <source>
        <dbReference type="Proteomes" id="UP000617681"/>
    </source>
</evidence>
<protein>
    <submittedName>
        <fullName evidence="1">DUF5318 family protein</fullName>
    </submittedName>
</protein>
<sequence>MVAILPWVSHRLSRARLIQDYKAGLVSREAVQDADFLLLAAADFHGYPSSTACPICGEKEMRTVYWVYGDELKSRAGTARSLEEIDAFAAEGLTFDLHEVEVCTSCKWNYLLRTSTVLPASGFQPGV</sequence>
<proteinExistence type="predicted"/>